<reference evidence="2 3" key="1">
    <citation type="journal article" date="2018" name="Nat. Genet.">
        <title>The Rosa genome provides new insights in the design of modern roses.</title>
        <authorList>
            <person name="Bendahmane M."/>
        </authorList>
    </citation>
    <scope>NUCLEOTIDE SEQUENCE [LARGE SCALE GENOMIC DNA]</scope>
    <source>
        <strain evidence="3">cv. Old Blush</strain>
    </source>
</reference>
<keyword evidence="1" id="KW-0812">Transmembrane</keyword>
<evidence type="ECO:0000313" key="3">
    <source>
        <dbReference type="Proteomes" id="UP000238479"/>
    </source>
</evidence>
<keyword evidence="1" id="KW-1133">Transmembrane helix</keyword>
<dbReference type="Gramene" id="PRQ20294">
    <property type="protein sequence ID" value="PRQ20294"/>
    <property type="gene ID" value="RchiOBHm_Chr7g0226591"/>
</dbReference>
<comment type="caution">
    <text evidence="2">The sequence shown here is derived from an EMBL/GenBank/DDBJ whole genome shotgun (WGS) entry which is preliminary data.</text>
</comment>
<protein>
    <submittedName>
        <fullName evidence="2">Uncharacterized protein</fullName>
    </submittedName>
</protein>
<evidence type="ECO:0000256" key="1">
    <source>
        <dbReference type="SAM" id="Phobius"/>
    </source>
</evidence>
<dbReference type="AlphaFoldDB" id="A0A2P6PEE1"/>
<organism evidence="2 3">
    <name type="scientific">Rosa chinensis</name>
    <name type="common">China rose</name>
    <dbReference type="NCBI Taxonomy" id="74649"/>
    <lineage>
        <taxon>Eukaryota</taxon>
        <taxon>Viridiplantae</taxon>
        <taxon>Streptophyta</taxon>
        <taxon>Embryophyta</taxon>
        <taxon>Tracheophyta</taxon>
        <taxon>Spermatophyta</taxon>
        <taxon>Magnoliopsida</taxon>
        <taxon>eudicotyledons</taxon>
        <taxon>Gunneridae</taxon>
        <taxon>Pentapetalae</taxon>
        <taxon>rosids</taxon>
        <taxon>fabids</taxon>
        <taxon>Rosales</taxon>
        <taxon>Rosaceae</taxon>
        <taxon>Rosoideae</taxon>
        <taxon>Rosoideae incertae sedis</taxon>
        <taxon>Rosa</taxon>
    </lineage>
</organism>
<proteinExistence type="predicted"/>
<accession>A0A2P6PEE1</accession>
<keyword evidence="1" id="KW-0472">Membrane</keyword>
<name>A0A2P6PEE1_ROSCH</name>
<gene>
    <name evidence="2" type="ORF">RchiOBHm_Chr7g0226591</name>
</gene>
<dbReference type="EMBL" id="PDCK01000045">
    <property type="protein sequence ID" value="PRQ20294.1"/>
    <property type="molecule type" value="Genomic_DNA"/>
</dbReference>
<dbReference type="Proteomes" id="UP000238479">
    <property type="component" value="Chromosome 7"/>
</dbReference>
<sequence length="112" mass="13168">MYIFIMHHSLIFFIFLSFILSPLSPYSSRLNFSSFSFIFLFHQSLCLPFHFRKIITSPLYLILLFFFFLSHLPLPLARQFLTPSSPSVPPHLVPFLSWWKHSLQTQPGSETS</sequence>
<feature type="transmembrane region" description="Helical" evidence="1">
    <location>
        <begin position="58"/>
        <end position="77"/>
    </location>
</feature>
<evidence type="ECO:0000313" key="2">
    <source>
        <dbReference type="EMBL" id="PRQ20294.1"/>
    </source>
</evidence>
<keyword evidence="3" id="KW-1185">Reference proteome</keyword>